<evidence type="ECO:0000256" key="1">
    <source>
        <dbReference type="ARBA" id="ARBA00008343"/>
    </source>
</evidence>
<keyword evidence="2 12" id="KW-0004">4Fe-4S</keyword>
<keyword evidence="15" id="KW-0255">Endonuclease</keyword>
<accession>A0A3R5UZQ5</accession>
<keyword evidence="5 12" id="KW-0378">Hydrolase</keyword>
<keyword evidence="11 12" id="KW-0326">Glycosidase</keyword>
<dbReference type="Proteomes" id="UP000287502">
    <property type="component" value="Chromosome"/>
</dbReference>
<dbReference type="InterPro" id="IPR023170">
    <property type="entry name" value="HhH_base_excis_C"/>
</dbReference>
<keyword evidence="6 12" id="KW-0408">Iron</keyword>
<comment type="cofactor">
    <cofactor evidence="12">
        <name>[4Fe-4S] cluster</name>
        <dbReference type="ChEBI" id="CHEBI:49883"/>
    </cofactor>
    <text evidence="12">Binds 1 [4Fe-4S] cluster.</text>
</comment>
<feature type="domain" description="Helix-hairpin-helix DNA-binding motif class 1" evidence="13">
    <location>
        <begin position="110"/>
        <end position="129"/>
    </location>
</feature>
<dbReference type="SUPFAM" id="SSF48150">
    <property type="entry name" value="DNA-glycosylase"/>
    <property type="match status" value="1"/>
</dbReference>
<dbReference type="AlphaFoldDB" id="A0A3R5UZQ5"/>
<evidence type="ECO:0000256" key="6">
    <source>
        <dbReference type="ARBA" id="ARBA00023004"/>
    </source>
</evidence>
<dbReference type="FunFam" id="1.10.1670.10:FF:000001">
    <property type="entry name" value="Endonuclease III"/>
    <property type="match status" value="1"/>
</dbReference>
<dbReference type="NCBIfam" id="TIGR01083">
    <property type="entry name" value="nth"/>
    <property type="match status" value="1"/>
</dbReference>
<evidence type="ECO:0000256" key="5">
    <source>
        <dbReference type="ARBA" id="ARBA00022801"/>
    </source>
</evidence>
<dbReference type="InterPro" id="IPR003651">
    <property type="entry name" value="Endonuclease3_FeS-loop_motif"/>
</dbReference>
<dbReference type="PIRSF" id="PIRSF001435">
    <property type="entry name" value="Nth"/>
    <property type="match status" value="1"/>
</dbReference>
<dbReference type="KEGG" id="gtl:EP073_13545"/>
<dbReference type="Gene3D" id="1.10.1670.10">
    <property type="entry name" value="Helix-hairpin-Helix base-excision DNA repair enzymes (C-terminal)"/>
    <property type="match status" value="1"/>
</dbReference>
<feature type="binding site" evidence="12">
    <location>
        <position position="188"/>
    </location>
    <ligand>
        <name>[4Fe-4S] cluster</name>
        <dbReference type="ChEBI" id="CHEBI:49883"/>
    </ligand>
</feature>
<dbReference type="SMART" id="SM00278">
    <property type="entry name" value="HhH1"/>
    <property type="match status" value="1"/>
</dbReference>
<feature type="binding site" evidence="12">
    <location>
        <position position="204"/>
    </location>
    <ligand>
        <name>[4Fe-4S] cluster</name>
        <dbReference type="ChEBI" id="CHEBI:49883"/>
    </ligand>
</feature>
<dbReference type="Pfam" id="PF00633">
    <property type="entry name" value="HHH"/>
    <property type="match status" value="1"/>
</dbReference>
<dbReference type="PANTHER" id="PTHR10359:SF18">
    <property type="entry name" value="ENDONUCLEASE III"/>
    <property type="match status" value="1"/>
</dbReference>
<keyword evidence="7 12" id="KW-0411">Iron-sulfur</keyword>
<dbReference type="InterPro" id="IPR011257">
    <property type="entry name" value="DNA_glycosylase"/>
</dbReference>
<comment type="catalytic activity">
    <reaction evidence="12">
        <text>2'-deoxyribonucleotide-(2'-deoxyribose 5'-phosphate)-2'-deoxyribonucleotide-DNA = a 3'-end 2'-deoxyribonucleotide-(2,3-dehydro-2,3-deoxyribose 5'-phosphate)-DNA + a 5'-end 5'-phospho-2'-deoxyribonucleoside-DNA + H(+)</text>
        <dbReference type="Rhea" id="RHEA:66592"/>
        <dbReference type="Rhea" id="RHEA-COMP:13180"/>
        <dbReference type="Rhea" id="RHEA-COMP:16897"/>
        <dbReference type="Rhea" id="RHEA-COMP:17067"/>
        <dbReference type="ChEBI" id="CHEBI:15378"/>
        <dbReference type="ChEBI" id="CHEBI:136412"/>
        <dbReference type="ChEBI" id="CHEBI:157695"/>
        <dbReference type="ChEBI" id="CHEBI:167181"/>
        <dbReference type="EC" id="4.2.99.18"/>
    </reaction>
</comment>
<evidence type="ECO:0000313" key="16">
    <source>
        <dbReference type="Proteomes" id="UP000287502"/>
    </source>
</evidence>
<evidence type="ECO:0000256" key="10">
    <source>
        <dbReference type="ARBA" id="ARBA00023239"/>
    </source>
</evidence>
<dbReference type="Pfam" id="PF10576">
    <property type="entry name" value="EndIII_4Fe-2S"/>
    <property type="match status" value="1"/>
</dbReference>
<dbReference type="GO" id="GO:0006285">
    <property type="term" value="P:base-excision repair, AP site formation"/>
    <property type="evidence" value="ECO:0007669"/>
    <property type="project" value="TreeGrafter"/>
</dbReference>
<proteinExistence type="inferred from homology"/>
<feature type="binding site" evidence="12">
    <location>
        <position position="195"/>
    </location>
    <ligand>
        <name>[4Fe-4S] cluster</name>
        <dbReference type="ChEBI" id="CHEBI:49883"/>
    </ligand>
</feature>
<protein>
    <recommendedName>
        <fullName evidence="12">Endonuclease III</fullName>
        <ecNumber evidence="12">4.2.99.18</ecNumber>
    </recommendedName>
    <alternativeName>
        <fullName evidence="12">DNA-(apurinic or apyrimidinic site) lyase</fullName>
    </alternativeName>
</protein>
<evidence type="ECO:0000256" key="3">
    <source>
        <dbReference type="ARBA" id="ARBA00022723"/>
    </source>
</evidence>
<dbReference type="CDD" id="cd00056">
    <property type="entry name" value="ENDO3c"/>
    <property type="match status" value="1"/>
</dbReference>
<keyword evidence="9 12" id="KW-0234">DNA repair</keyword>
<dbReference type="Pfam" id="PF00730">
    <property type="entry name" value="HhH-GPD"/>
    <property type="match status" value="1"/>
</dbReference>
<dbReference type="GO" id="GO:0140078">
    <property type="term" value="F:class I DNA-(apurinic or apyrimidinic site) endonuclease activity"/>
    <property type="evidence" value="ECO:0007669"/>
    <property type="project" value="UniProtKB-EC"/>
</dbReference>
<dbReference type="InterPro" id="IPR003265">
    <property type="entry name" value="HhH-GPD_domain"/>
</dbReference>
<feature type="binding site" evidence="12">
    <location>
        <position position="198"/>
    </location>
    <ligand>
        <name>[4Fe-4S] cluster</name>
        <dbReference type="ChEBI" id="CHEBI:49883"/>
    </ligand>
</feature>
<dbReference type="EC" id="4.2.99.18" evidence="12"/>
<dbReference type="Gene3D" id="1.10.340.30">
    <property type="entry name" value="Hypothetical protein, domain 2"/>
    <property type="match status" value="1"/>
</dbReference>
<dbReference type="GO" id="GO:0003677">
    <property type="term" value="F:DNA binding"/>
    <property type="evidence" value="ECO:0007669"/>
    <property type="project" value="UniProtKB-UniRule"/>
</dbReference>
<evidence type="ECO:0000256" key="2">
    <source>
        <dbReference type="ARBA" id="ARBA00022485"/>
    </source>
</evidence>
<gene>
    <name evidence="12 15" type="primary">nth</name>
    <name evidence="15" type="ORF">EP073_13545</name>
</gene>
<reference evidence="15 16" key="1">
    <citation type="submission" date="2019-01" db="EMBL/GenBank/DDBJ databases">
        <title>Geovibrio thiophilus DSM 11263, complete genome.</title>
        <authorList>
            <person name="Spring S."/>
            <person name="Bunk B."/>
            <person name="Sproer C."/>
        </authorList>
    </citation>
    <scope>NUCLEOTIDE SEQUENCE [LARGE SCALE GENOMIC DNA]</scope>
    <source>
        <strain evidence="15 16">DSM 11263</strain>
    </source>
</reference>
<sequence length="217" mass="24122">MDKKTKVLRLMEFLDSRYANAECSLRHENPFQLLTATILSAQCTDARVNIVTEELFRKYPTPKDLADADMEELCGDIKPTGFFRNKAKSLIGMGKKLVSNHGGEVPGTMEELIKIPGVGRKTANVILGNCFGRPAVVVDTHVKRIAFRIGLTGNTDPEKIEQDLIKIIPPERSAEWSHQVILFGREICTARAPKCGECPVNGICADYAARIKKHFKP</sequence>
<dbReference type="InterPro" id="IPR000445">
    <property type="entry name" value="HhH_motif"/>
</dbReference>
<evidence type="ECO:0000256" key="12">
    <source>
        <dbReference type="HAMAP-Rule" id="MF_00942"/>
    </source>
</evidence>
<keyword evidence="15" id="KW-0540">Nuclease</keyword>
<keyword evidence="10 12" id="KW-0456">Lyase</keyword>
<keyword evidence="3 12" id="KW-0479">Metal-binding</keyword>
<evidence type="ECO:0000256" key="8">
    <source>
        <dbReference type="ARBA" id="ARBA00023125"/>
    </source>
</evidence>
<evidence type="ECO:0000256" key="7">
    <source>
        <dbReference type="ARBA" id="ARBA00023014"/>
    </source>
</evidence>
<dbReference type="GO" id="GO:0019104">
    <property type="term" value="F:DNA N-glycosylase activity"/>
    <property type="evidence" value="ECO:0007669"/>
    <property type="project" value="UniProtKB-UniRule"/>
</dbReference>
<comment type="function">
    <text evidence="12">DNA repair enzyme that has both DNA N-glycosylase activity and AP-lyase activity. The DNA N-glycosylase activity releases various damaged pyrimidines from DNA by cleaving the N-glycosidic bond, leaving an AP (apurinic/apyrimidinic) site. The AP-lyase activity cleaves the phosphodiester bond 3' to the AP site by a beta-elimination, leaving a 3'-terminal unsaturated sugar and a product with a terminal 5'-phosphate.</text>
</comment>
<organism evidence="15 16">
    <name type="scientific">Geovibrio thiophilus</name>
    <dbReference type="NCBI Taxonomy" id="139438"/>
    <lineage>
        <taxon>Bacteria</taxon>
        <taxon>Pseudomonadati</taxon>
        <taxon>Deferribacterota</taxon>
        <taxon>Deferribacteres</taxon>
        <taxon>Deferribacterales</taxon>
        <taxon>Geovibrionaceae</taxon>
        <taxon>Geovibrio</taxon>
    </lineage>
</organism>
<comment type="similarity">
    <text evidence="1 12">Belongs to the Nth/MutY family.</text>
</comment>
<keyword evidence="16" id="KW-1185">Reference proteome</keyword>
<name>A0A3R5UZQ5_9BACT</name>
<dbReference type="OrthoDB" id="9800977at2"/>
<dbReference type="InterPro" id="IPR003583">
    <property type="entry name" value="Hlx-hairpin-Hlx_DNA-bd_motif"/>
</dbReference>
<dbReference type="SMART" id="SM00525">
    <property type="entry name" value="FES"/>
    <property type="match status" value="1"/>
</dbReference>
<evidence type="ECO:0000256" key="4">
    <source>
        <dbReference type="ARBA" id="ARBA00022763"/>
    </source>
</evidence>
<dbReference type="EMBL" id="CP035108">
    <property type="protein sequence ID" value="QAR34387.1"/>
    <property type="molecule type" value="Genomic_DNA"/>
</dbReference>
<evidence type="ECO:0000256" key="11">
    <source>
        <dbReference type="ARBA" id="ARBA00023295"/>
    </source>
</evidence>
<evidence type="ECO:0000259" key="14">
    <source>
        <dbReference type="SMART" id="SM00478"/>
    </source>
</evidence>
<evidence type="ECO:0000256" key="9">
    <source>
        <dbReference type="ARBA" id="ARBA00023204"/>
    </source>
</evidence>
<keyword evidence="8 12" id="KW-0238">DNA-binding</keyword>
<evidence type="ECO:0000259" key="13">
    <source>
        <dbReference type="SMART" id="SM00278"/>
    </source>
</evidence>
<keyword evidence="4 12" id="KW-0227">DNA damage</keyword>
<dbReference type="GO" id="GO:0051539">
    <property type="term" value="F:4 iron, 4 sulfur cluster binding"/>
    <property type="evidence" value="ECO:0007669"/>
    <property type="project" value="UniProtKB-UniRule"/>
</dbReference>
<dbReference type="InterPro" id="IPR005759">
    <property type="entry name" value="Nth"/>
</dbReference>
<dbReference type="FunFam" id="1.10.340.30:FF:000001">
    <property type="entry name" value="Endonuclease III"/>
    <property type="match status" value="1"/>
</dbReference>
<feature type="domain" description="HhH-GPD" evidence="14">
    <location>
        <begin position="39"/>
        <end position="186"/>
    </location>
</feature>
<dbReference type="HAMAP" id="MF_00942">
    <property type="entry name" value="Nth"/>
    <property type="match status" value="1"/>
</dbReference>
<dbReference type="SMART" id="SM00478">
    <property type="entry name" value="ENDO3c"/>
    <property type="match status" value="1"/>
</dbReference>
<dbReference type="GO" id="GO:0046872">
    <property type="term" value="F:metal ion binding"/>
    <property type="evidence" value="ECO:0007669"/>
    <property type="project" value="UniProtKB-KW"/>
</dbReference>
<evidence type="ECO:0000313" key="15">
    <source>
        <dbReference type="EMBL" id="QAR34387.1"/>
    </source>
</evidence>
<dbReference type="RefSeq" id="WP_128467692.1">
    <property type="nucleotide sequence ID" value="NZ_CP035108.1"/>
</dbReference>
<dbReference type="PANTHER" id="PTHR10359">
    <property type="entry name" value="A/G-SPECIFIC ADENINE GLYCOSYLASE/ENDONUCLEASE III"/>
    <property type="match status" value="1"/>
</dbReference>